<proteinExistence type="predicted"/>
<dbReference type="GO" id="GO:0016226">
    <property type="term" value="P:iron-sulfur cluster assembly"/>
    <property type="evidence" value="ECO:0007669"/>
    <property type="project" value="InterPro"/>
</dbReference>
<dbReference type="InterPro" id="IPR055346">
    <property type="entry name" value="Fe-S_cluster_assembly_SufBD"/>
</dbReference>
<dbReference type="OrthoDB" id="9803529at2"/>
<dbReference type="SUPFAM" id="SSF101960">
    <property type="entry name" value="Stabilizer of iron transporter SufD"/>
    <property type="match status" value="1"/>
</dbReference>
<dbReference type="RefSeq" id="WP_078765567.1">
    <property type="nucleotide sequence ID" value="NZ_FUXZ01000004.1"/>
</dbReference>
<keyword evidence="3" id="KW-1185">Reference proteome</keyword>
<feature type="domain" description="SUF system FeS cluster assembly SufBD core" evidence="1">
    <location>
        <begin position="65"/>
        <end position="282"/>
    </location>
</feature>
<dbReference type="Pfam" id="PF01458">
    <property type="entry name" value="SUFBD_core"/>
    <property type="match status" value="1"/>
</dbReference>
<reference evidence="2 3" key="1">
    <citation type="submission" date="2017-02" db="EMBL/GenBank/DDBJ databases">
        <authorList>
            <person name="Peterson S.W."/>
        </authorList>
    </citation>
    <scope>NUCLEOTIDE SEQUENCE [LARGE SCALE GENOMIC DNA]</scope>
    <source>
        <strain evidence="2 3">ATCC 35992</strain>
    </source>
</reference>
<evidence type="ECO:0000313" key="2">
    <source>
        <dbReference type="EMBL" id="SKA62708.1"/>
    </source>
</evidence>
<dbReference type="PANTHER" id="PTHR43575">
    <property type="entry name" value="PROTEIN ABCI7, CHLOROPLASTIC"/>
    <property type="match status" value="1"/>
</dbReference>
<name>A0A1T4VCV6_9FIRM</name>
<dbReference type="EMBL" id="FUXZ01000004">
    <property type="protein sequence ID" value="SKA62708.1"/>
    <property type="molecule type" value="Genomic_DNA"/>
</dbReference>
<accession>A0A1T4VCV6</accession>
<evidence type="ECO:0000259" key="1">
    <source>
        <dbReference type="Pfam" id="PF01458"/>
    </source>
</evidence>
<organism evidence="2 3">
    <name type="scientific">Eubacterium uniforme</name>
    <dbReference type="NCBI Taxonomy" id="39495"/>
    <lineage>
        <taxon>Bacteria</taxon>
        <taxon>Bacillati</taxon>
        <taxon>Bacillota</taxon>
        <taxon>Clostridia</taxon>
        <taxon>Eubacteriales</taxon>
        <taxon>Eubacteriaceae</taxon>
        <taxon>Eubacterium</taxon>
    </lineage>
</organism>
<dbReference type="Proteomes" id="UP000190814">
    <property type="component" value="Unassembled WGS sequence"/>
</dbReference>
<dbReference type="InterPro" id="IPR000825">
    <property type="entry name" value="SUF_FeS_clus_asmbl_SufBD_core"/>
</dbReference>
<gene>
    <name evidence="2" type="ORF">SAMN02745111_00678</name>
</gene>
<dbReference type="AlphaFoldDB" id="A0A1T4VCV6"/>
<evidence type="ECO:0000313" key="3">
    <source>
        <dbReference type="Proteomes" id="UP000190814"/>
    </source>
</evidence>
<sequence>MEFVINELPVKTWNWLDVNEKKVNMSDAYDELEPLFIRANESETKTFNATFDFENEVTSKCGIRKNIKLEVDNNASLMVVFEYKGCVFNAFEELRFSVSNSAKLTVVQIFDFDDKGEGICVSKVEGDVSKNGSFNLLQICKGGKDVALGVNVNLLGDDSCASIDTGYLVSGANALDINYVIKHMGQRSDSKINVSGVLRDKAKKTFRGTIDFVRGSKNATGDEREDVLLMDEGVLNNTTPLILCGEENVEGAHGASIGKISDEAMYYFNTRGIKKEEVNEIMAKSRLNAVISRIPDEEIREKYMGNL</sequence>
<dbReference type="STRING" id="39495.SAMN02745111_00678"/>
<dbReference type="InterPro" id="IPR037284">
    <property type="entry name" value="SUF_FeS_clus_asmbl_SufBD_sf"/>
</dbReference>
<dbReference type="PANTHER" id="PTHR43575:SF1">
    <property type="entry name" value="PROTEIN ABCI7, CHLOROPLASTIC"/>
    <property type="match status" value="1"/>
</dbReference>
<protein>
    <submittedName>
        <fullName evidence="2">Uncharacterized protein family (UPF0051)</fullName>
    </submittedName>
</protein>